<evidence type="ECO:0000313" key="3">
    <source>
        <dbReference type="EMBL" id="SIT98153.1"/>
    </source>
</evidence>
<accession>A0A1U7Q0U0</accession>
<sequence length="264" mass="29774">MKKLLGILSVGILLASCEKKTTVAVNLGDNNDSTATVKEFVVDSVRVNDSLVVSKNLTSVFNKQVLVFPSITNKTVLDSIYSNAMVKSSTYDAAGLKTALEQDMKQNFDKTKQDIKEFSPSFKQTWDDTSAMKVVSNNDNLLTLQYTGSGYTGGAHGYYFENYKTFDLQTNKVISQNDIFKNPNDPAWSAILMNHFTNKDQKEMLLVDKIPLNNNFYFDNQKITFVYNQYEVAAYAAGVVPISLKFSEIKDRLKPEFLKRLKLE</sequence>
<dbReference type="AlphaFoldDB" id="A0A1U7Q0U0"/>
<dbReference type="PROSITE" id="PS51257">
    <property type="entry name" value="PROKAR_LIPOPROTEIN"/>
    <property type="match status" value="1"/>
</dbReference>
<dbReference type="EMBL" id="FTPU01000043">
    <property type="protein sequence ID" value="SIT98153.1"/>
    <property type="molecule type" value="Genomic_DNA"/>
</dbReference>
<protein>
    <recommendedName>
        <fullName evidence="5">DUF3298 domain-containing protein</fullName>
    </recommendedName>
</protein>
<proteinExistence type="predicted"/>
<dbReference type="Proteomes" id="UP000187261">
    <property type="component" value="Unassembled WGS sequence"/>
</dbReference>
<reference evidence="4" key="1">
    <citation type="submission" date="2016-10" db="EMBL/GenBank/DDBJ databases">
        <authorList>
            <person name="Varghese N."/>
            <person name="Submissions S."/>
        </authorList>
    </citation>
    <scope>NUCLEOTIDE SEQUENCE [LARGE SCALE GENOMIC DNA]</scope>
    <source>
        <strain evidence="4">DSM 19482</strain>
    </source>
</reference>
<evidence type="ECO:0000259" key="2">
    <source>
        <dbReference type="Pfam" id="PF13739"/>
    </source>
</evidence>
<evidence type="ECO:0000259" key="1">
    <source>
        <dbReference type="Pfam" id="PF11738"/>
    </source>
</evidence>
<evidence type="ECO:0000313" key="4">
    <source>
        <dbReference type="Proteomes" id="UP000187261"/>
    </source>
</evidence>
<dbReference type="Pfam" id="PF11738">
    <property type="entry name" value="DUF3298"/>
    <property type="match status" value="1"/>
</dbReference>
<dbReference type="InterPro" id="IPR037126">
    <property type="entry name" value="PdaC/RsiV-like_sf"/>
</dbReference>
<feature type="domain" description="Deacetylase PdaC" evidence="2">
    <location>
        <begin position="72"/>
        <end position="158"/>
    </location>
</feature>
<dbReference type="OrthoDB" id="594879at2"/>
<dbReference type="STRING" id="1121284.SAMN05660493_02889"/>
<organism evidence="3 4">
    <name type="scientific">Epilithonimonas bovis DSM 19482</name>
    <dbReference type="NCBI Taxonomy" id="1121284"/>
    <lineage>
        <taxon>Bacteria</taxon>
        <taxon>Pseudomonadati</taxon>
        <taxon>Bacteroidota</taxon>
        <taxon>Flavobacteriia</taxon>
        <taxon>Flavobacteriales</taxon>
        <taxon>Weeksellaceae</taxon>
        <taxon>Chryseobacterium group</taxon>
        <taxon>Epilithonimonas</taxon>
    </lineage>
</organism>
<keyword evidence="4" id="KW-1185">Reference proteome</keyword>
<dbReference type="RefSeq" id="WP_076784241.1">
    <property type="nucleotide sequence ID" value="NZ_FTPU01000043.1"/>
</dbReference>
<dbReference type="Gene3D" id="3.30.565.40">
    <property type="entry name" value="Fervidobacterium nodosum Rt17-B1 like"/>
    <property type="match status" value="1"/>
</dbReference>
<dbReference type="Pfam" id="PF13739">
    <property type="entry name" value="PdaC"/>
    <property type="match status" value="1"/>
</dbReference>
<dbReference type="Gene3D" id="3.90.640.20">
    <property type="entry name" value="Heat-shock cognate protein, ATPase"/>
    <property type="match status" value="1"/>
</dbReference>
<dbReference type="InterPro" id="IPR021729">
    <property type="entry name" value="DUF3298"/>
</dbReference>
<feature type="domain" description="DUF3298" evidence="1">
    <location>
        <begin position="177"/>
        <end position="246"/>
    </location>
</feature>
<name>A0A1U7Q0U0_9FLAO</name>
<gene>
    <name evidence="3" type="ORF">SAMN05660493_02889</name>
</gene>
<evidence type="ECO:0008006" key="5">
    <source>
        <dbReference type="Google" id="ProtNLM"/>
    </source>
</evidence>
<dbReference type="InterPro" id="IPR025303">
    <property type="entry name" value="PdaC"/>
</dbReference>